<sequence>MNILPIVRYDCRSIEIKEDTSKNKYRYLEKAAFAPQNKLQALPFWLFSIMCSRIKYCKSELDSSIGLPPAAFIAADAPVPVQIQIPDEHQRREEISNAGEMGRGGCSITEACQVL</sequence>
<evidence type="ECO:0000313" key="1">
    <source>
        <dbReference type="EMBL" id="KAL3775802.1"/>
    </source>
</evidence>
<comment type="caution">
    <text evidence="1">The sequence shown here is derived from an EMBL/GenBank/DDBJ whole genome shotgun (WGS) entry which is preliminary data.</text>
</comment>
<accession>A0ABD3NIU0</accession>
<evidence type="ECO:0000313" key="2">
    <source>
        <dbReference type="Proteomes" id="UP001530315"/>
    </source>
</evidence>
<gene>
    <name evidence="1" type="ORF">ACHAW5_002298</name>
</gene>
<organism evidence="1 2">
    <name type="scientific">Stephanodiscus triporus</name>
    <dbReference type="NCBI Taxonomy" id="2934178"/>
    <lineage>
        <taxon>Eukaryota</taxon>
        <taxon>Sar</taxon>
        <taxon>Stramenopiles</taxon>
        <taxon>Ochrophyta</taxon>
        <taxon>Bacillariophyta</taxon>
        <taxon>Coscinodiscophyceae</taxon>
        <taxon>Thalassiosirophycidae</taxon>
        <taxon>Stephanodiscales</taxon>
        <taxon>Stephanodiscaceae</taxon>
        <taxon>Stephanodiscus</taxon>
    </lineage>
</organism>
<name>A0ABD3NIU0_9STRA</name>
<dbReference type="AlphaFoldDB" id="A0ABD3NIU0"/>
<proteinExistence type="predicted"/>
<reference evidence="1 2" key="1">
    <citation type="submission" date="2024-10" db="EMBL/GenBank/DDBJ databases">
        <title>Updated reference genomes for cyclostephanoid diatoms.</title>
        <authorList>
            <person name="Roberts W.R."/>
            <person name="Alverson A.J."/>
        </authorList>
    </citation>
    <scope>NUCLEOTIDE SEQUENCE [LARGE SCALE GENOMIC DNA]</scope>
    <source>
        <strain evidence="1 2">AJA276-08</strain>
    </source>
</reference>
<keyword evidence="2" id="KW-1185">Reference proteome</keyword>
<dbReference type="EMBL" id="JALLAZ020001391">
    <property type="protein sequence ID" value="KAL3775802.1"/>
    <property type="molecule type" value="Genomic_DNA"/>
</dbReference>
<dbReference type="Proteomes" id="UP001530315">
    <property type="component" value="Unassembled WGS sequence"/>
</dbReference>
<protein>
    <submittedName>
        <fullName evidence="1">Uncharacterized protein</fullName>
    </submittedName>
</protein>